<keyword evidence="2" id="KW-1185">Reference proteome</keyword>
<dbReference type="Proteomes" id="UP000523000">
    <property type="component" value="Unassembled WGS sequence"/>
</dbReference>
<dbReference type="Gene3D" id="1.10.4160.10">
    <property type="entry name" value="Hydantoin permease"/>
    <property type="match status" value="1"/>
</dbReference>
<organism evidence="1 2">
    <name type="scientific">Paeniglutamicibacter cryotolerans</name>
    <dbReference type="NCBI Taxonomy" id="670079"/>
    <lineage>
        <taxon>Bacteria</taxon>
        <taxon>Bacillati</taxon>
        <taxon>Actinomycetota</taxon>
        <taxon>Actinomycetes</taxon>
        <taxon>Micrococcales</taxon>
        <taxon>Micrococcaceae</taxon>
        <taxon>Paeniglutamicibacter</taxon>
    </lineage>
</organism>
<dbReference type="EMBL" id="JACHVS010000001">
    <property type="protein sequence ID" value="MBB2994143.1"/>
    <property type="molecule type" value="Genomic_DNA"/>
</dbReference>
<reference evidence="1 2" key="1">
    <citation type="submission" date="2020-08" db="EMBL/GenBank/DDBJ databases">
        <title>Sequencing the genomes of 1000 actinobacteria strains.</title>
        <authorList>
            <person name="Klenk H.-P."/>
        </authorList>
    </citation>
    <scope>NUCLEOTIDE SEQUENCE [LARGE SCALE GENOMIC DNA]</scope>
    <source>
        <strain evidence="1 2">DSM 22826</strain>
    </source>
</reference>
<protein>
    <submittedName>
        <fullName evidence="1">Purine-cytosine permease-like protein</fullName>
    </submittedName>
</protein>
<proteinExistence type="predicted"/>
<name>A0A839QEV3_9MICC</name>
<gene>
    <name evidence="1" type="ORF">E9229_000334</name>
</gene>
<dbReference type="AlphaFoldDB" id="A0A839QEV3"/>
<accession>A0A839QEV3</accession>
<comment type="caution">
    <text evidence="1">The sequence shown here is derived from an EMBL/GenBank/DDBJ whole genome shotgun (WGS) entry which is preliminary data.</text>
</comment>
<evidence type="ECO:0000313" key="2">
    <source>
        <dbReference type="Proteomes" id="UP000523000"/>
    </source>
</evidence>
<sequence length="129" mass="13781">MVSDGSYQEDLASALGTEGCTLPTFLLSISLSAGWQMPYGPYGADYSRYLLADTPERRTFFACFCGSVTGAQWAMTLGALFAAIAMPAGQSFLENQVGFVGNLADRGALAILTYIVIMVRELTVNTLNS</sequence>
<dbReference type="RefSeq" id="WP_246380757.1">
    <property type="nucleotide sequence ID" value="NZ_BAABGK010000112.1"/>
</dbReference>
<evidence type="ECO:0000313" key="1">
    <source>
        <dbReference type="EMBL" id="MBB2994143.1"/>
    </source>
</evidence>